<dbReference type="EMBL" id="QZEY01000001">
    <property type="protein sequence ID" value="RJL35857.1"/>
    <property type="molecule type" value="Genomic_DNA"/>
</dbReference>
<protein>
    <submittedName>
        <fullName evidence="1">Uncharacterized protein</fullName>
    </submittedName>
</protein>
<comment type="caution">
    <text evidence="1">The sequence shown here is derived from an EMBL/GenBank/DDBJ whole genome shotgun (WGS) entry which is preliminary data.</text>
</comment>
<dbReference type="AlphaFoldDB" id="A0A3A4AZP2"/>
<keyword evidence="2" id="KW-1185">Reference proteome</keyword>
<dbReference type="RefSeq" id="WP_119924830.1">
    <property type="nucleotide sequence ID" value="NZ_QZEY01000001.1"/>
</dbReference>
<accession>A0A3A4AZP2</accession>
<name>A0A3A4AZP2_9ACTN</name>
<evidence type="ECO:0000313" key="1">
    <source>
        <dbReference type="EMBL" id="RJL35857.1"/>
    </source>
</evidence>
<reference evidence="1 2" key="1">
    <citation type="submission" date="2018-09" db="EMBL/GenBank/DDBJ databases">
        <title>YIM 75507 draft genome.</title>
        <authorList>
            <person name="Tang S."/>
            <person name="Feng Y."/>
        </authorList>
    </citation>
    <scope>NUCLEOTIDE SEQUENCE [LARGE SCALE GENOMIC DNA]</scope>
    <source>
        <strain evidence="1 2">YIM 75507</strain>
    </source>
</reference>
<dbReference type="OrthoDB" id="3472365at2"/>
<dbReference type="Proteomes" id="UP000265768">
    <property type="component" value="Unassembled WGS sequence"/>
</dbReference>
<evidence type="ECO:0000313" key="2">
    <source>
        <dbReference type="Proteomes" id="UP000265768"/>
    </source>
</evidence>
<proteinExistence type="predicted"/>
<gene>
    <name evidence="1" type="ORF">D5H75_03530</name>
</gene>
<sequence>MMISSRASELVGEDVIRTLSSDDVPPGLRTVIDEGWRVVDGAVVLSAFHKSYHGDRARFTSVHGYEFAVNGRGIPDDDIRATEIAGIARLMRRGIAFAWEALHRARTQVPGVEVFGYVSVAPVIMDPEDHTGNVTFSTPTRPGIPDLQVTESQGIIAALTADECRLPLPPPEPGP</sequence>
<organism evidence="1 2">
    <name type="scientific">Bailinhaonella thermotolerans</name>
    <dbReference type="NCBI Taxonomy" id="1070861"/>
    <lineage>
        <taxon>Bacteria</taxon>
        <taxon>Bacillati</taxon>
        <taxon>Actinomycetota</taxon>
        <taxon>Actinomycetes</taxon>
        <taxon>Streptosporangiales</taxon>
        <taxon>Streptosporangiaceae</taxon>
        <taxon>Bailinhaonella</taxon>
    </lineage>
</organism>